<evidence type="ECO:0000256" key="1">
    <source>
        <dbReference type="SAM" id="MobiDB-lite"/>
    </source>
</evidence>
<feature type="region of interest" description="Disordered" evidence="1">
    <location>
        <begin position="441"/>
        <end position="469"/>
    </location>
</feature>
<name>A0ABM1NZY4_DROAR</name>
<dbReference type="RefSeq" id="XP_017860520.1">
    <property type="nucleotide sequence ID" value="XM_018005031.1"/>
</dbReference>
<reference evidence="3" key="2">
    <citation type="journal article" date="2016" name="G3 (Bethesda)">
        <title>Genome Evolution in Three Species of Cactophilic Drosophila.</title>
        <authorList>
            <person name="Sanchez-Flores A."/>
            <person name="Penazola F."/>
            <person name="Carpinteyro-Ponce J."/>
            <person name="Nazario-Yepiz N."/>
            <person name="Abreu-Goodger C."/>
            <person name="Machado C.A."/>
            <person name="Markow T.A."/>
        </authorList>
    </citation>
    <scope>NUCLEOTIDE SEQUENCE [LARGE SCALE GENOMIC DNA]</scope>
</reference>
<evidence type="ECO:0000313" key="3">
    <source>
        <dbReference type="Proteomes" id="UP000694904"/>
    </source>
</evidence>
<feature type="signal peptide" evidence="2">
    <location>
        <begin position="1"/>
        <end position="21"/>
    </location>
</feature>
<keyword evidence="3" id="KW-1185">Reference proteome</keyword>
<feature type="compositionally biased region" description="Low complexity" evidence="1">
    <location>
        <begin position="442"/>
        <end position="469"/>
    </location>
</feature>
<reference evidence="3" key="1">
    <citation type="journal article" date="1997" name="Nucleic Acids Res.">
        <title>tRNAscan-SE: a program for improved detection of transfer RNA genes in genomic sequence.</title>
        <authorList>
            <person name="Lowe T.M."/>
            <person name="Eddy S.R."/>
        </authorList>
    </citation>
    <scope>NUCLEOTIDE SEQUENCE [LARGE SCALE GENOMIC DNA]</scope>
</reference>
<protein>
    <submittedName>
        <fullName evidence="4">Mucin-5AC</fullName>
    </submittedName>
</protein>
<feature type="region of interest" description="Disordered" evidence="1">
    <location>
        <begin position="185"/>
        <end position="204"/>
    </location>
</feature>
<keyword evidence="2" id="KW-0732">Signal</keyword>
<feature type="region of interest" description="Disordered" evidence="1">
    <location>
        <begin position="409"/>
        <end position="428"/>
    </location>
</feature>
<accession>A0ABM1NZY4</accession>
<proteinExistence type="predicted"/>
<dbReference type="Proteomes" id="UP000694904">
    <property type="component" value="Chromosome 3"/>
</dbReference>
<sequence>MRDSFGGLLLLLFVIARIVAAAGVAAVWQDEKFIVNTALAFHAKMPRMPMIALLLPLLLTITWSAQAQARALQTDPVTEPSLEGPRTEAAIGPDEEETTYSGSLEMNTVTISVDADAIMTTDDGVQMFTSLPAFTTTEEPLPDSVVQQLEQERAERDGRLTTKAPTTTEEVETTTVAPTNATTRATTTPTTINTTTQPATTTTQAATTTTAAIAMTTVQPEPVTEHAAPEKSQSLLNPKSTISRLVEESQEMNLESLSSIGDVAGYMTTEQTAMIAEEAESYGSEQTTNVPLMDFNTSGSFSLDAMASGTESSLVEQSTFMESMSARVESTTEMDTMRFMTTQPPEADYEPHAEVITEASHSNSTTERNIMHLLSRLSLNTITQRPGSEPEAKFITTEESVMQTTLTTASADVGSTTEPGTESTLAPPKQQSLFQAVPMQGTTEAAAASSTDAPLTSSTTSTTTTTKPTTELITKATRAPRIERIFNSDGVEVLYGYSSVNRS</sequence>
<evidence type="ECO:0000256" key="2">
    <source>
        <dbReference type="SAM" id="SignalP"/>
    </source>
</evidence>
<organism evidence="3 4">
    <name type="scientific">Drosophila arizonae</name>
    <name type="common">Fruit fly</name>
    <dbReference type="NCBI Taxonomy" id="7263"/>
    <lineage>
        <taxon>Eukaryota</taxon>
        <taxon>Metazoa</taxon>
        <taxon>Ecdysozoa</taxon>
        <taxon>Arthropoda</taxon>
        <taxon>Hexapoda</taxon>
        <taxon>Insecta</taxon>
        <taxon>Pterygota</taxon>
        <taxon>Neoptera</taxon>
        <taxon>Endopterygota</taxon>
        <taxon>Diptera</taxon>
        <taxon>Brachycera</taxon>
        <taxon>Muscomorpha</taxon>
        <taxon>Ephydroidea</taxon>
        <taxon>Drosophilidae</taxon>
        <taxon>Drosophila</taxon>
    </lineage>
</organism>
<feature type="chain" id="PRO_5045077234" evidence="2">
    <location>
        <begin position="22"/>
        <end position="503"/>
    </location>
</feature>
<evidence type="ECO:0000313" key="4">
    <source>
        <dbReference type="RefSeq" id="XP_017860520.1"/>
    </source>
</evidence>
<dbReference type="GeneID" id="108612130"/>
<gene>
    <name evidence="4" type="primary">LOC108612130</name>
</gene>
<reference evidence="4" key="3">
    <citation type="submission" date="2025-08" db="UniProtKB">
        <authorList>
            <consortium name="RefSeq"/>
        </authorList>
    </citation>
    <scope>IDENTIFICATION</scope>
    <source>
        <tissue evidence="4">Whole organism</tissue>
    </source>
</reference>